<dbReference type="Proteomes" id="UP000070700">
    <property type="component" value="Unassembled WGS sequence"/>
</dbReference>
<accession>A0A132BEE8</accession>
<proteinExistence type="predicted"/>
<dbReference type="OrthoDB" id="10252740at2759"/>
<keyword evidence="2" id="KW-1185">Reference proteome</keyword>
<sequence>MMLSTQCFKGMGTVYLSPLILDVYRGSSTAFSINAGGSQNKVWYPADQLTIIPWQIVKDTMEGEDSKAMIDDSERLPQVNKNYIMNDGLRILGLNPLNPFYKDFGLSFKRSAPTMIRLNALLLLPPKIIVLKDSKDINDRPELTDGGWNLAKQGVQYRNVFMTFSISVFGPEQLLLYPDLWVSKHKPRASIPEHYLSTA</sequence>
<evidence type="ECO:0000313" key="2">
    <source>
        <dbReference type="Proteomes" id="UP000070700"/>
    </source>
</evidence>
<dbReference type="GeneID" id="28830274"/>
<dbReference type="STRING" id="149040.A0A132BEE8"/>
<dbReference type="EMBL" id="KQ947429">
    <property type="protein sequence ID" value="KUJ10379.1"/>
    <property type="molecule type" value="Genomic_DNA"/>
</dbReference>
<dbReference type="AlphaFoldDB" id="A0A132BEE8"/>
<gene>
    <name evidence="1" type="ORF">LY89DRAFT_740099</name>
</gene>
<dbReference type="RefSeq" id="XP_018064734.1">
    <property type="nucleotide sequence ID" value="XM_018220548.1"/>
</dbReference>
<dbReference type="KEGG" id="psco:LY89DRAFT_740099"/>
<evidence type="ECO:0000313" key="1">
    <source>
        <dbReference type="EMBL" id="KUJ10379.1"/>
    </source>
</evidence>
<protein>
    <submittedName>
        <fullName evidence="1">Uncharacterized protein</fullName>
    </submittedName>
</protein>
<dbReference type="InParanoid" id="A0A132BEE8"/>
<name>A0A132BEE8_MOLSC</name>
<organism evidence="1 2">
    <name type="scientific">Mollisia scopiformis</name>
    <name type="common">Conifer needle endophyte fungus</name>
    <name type="synonym">Phialocephala scopiformis</name>
    <dbReference type="NCBI Taxonomy" id="149040"/>
    <lineage>
        <taxon>Eukaryota</taxon>
        <taxon>Fungi</taxon>
        <taxon>Dikarya</taxon>
        <taxon>Ascomycota</taxon>
        <taxon>Pezizomycotina</taxon>
        <taxon>Leotiomycetes</taxon>
        <taxon>Helotiales</taxon>
        <taxon>Mollisiaceae</taxon>
        <taxon>Mollisia</taxon>
    </lineage>
</organism>
<reference evidence="1 2" key="1">
    <citation type="submission" date="2015-10" db="EMBL/GenBank/DDBJ databases">
        <title>Full genome of DAOMC 229536 Phialocephala scopiformis, a fungal endophyte of spruce producing the potent anti-insectan compound rugulosin.</title>
        <authorList>
            <consortium name="DOE Joint Genome Institute"/>
            <person name="Walker A.K."/>
            <person name="Frasz S.L."/>
            <person name="Seifert K.A."/>
            <person name="Miller J.D."/>
            <person name="Mondo S.J."/>
            <person name="Labutti K."/>
            <person name="Lipzen A."/>
            <person name="Dockter R."/>
            <person name="Kennedy M."/>
            <person name="Grigoriev I.V."/>
            <person name="Spatafora J.W."/>
        </authorList>
    </citation>
    <scope>NUCLEOTIDE SEQUENCE [LARGE SCALE GENOMIC DNA]</scope>
    <source>
        <strain evidence="1 2">CBS 120377</strain>
    </source>
</reference>
<dbReference type="SUPFAM" id="SSF101690">
    <property type="entry name" value="PAZ domain"/>
    <property type="match status" value="1"/>
</dbReference>
<dbReference type="InterPro" id="IPR036085">
    <property type="entry name" value="PAZ_dom_sf"/>
</dbReference>